<reference key="2">
    <citation type="submission" date="2011-03" db="EMBL/GenBank/DDBJ databases">
        <title>Complete genome sequence of the thermoacidophilic crenarchaeon Thermoproteus uzoniensis 768-20.</title>
        <authorList>
            <person name="Mardanov A.V."/>
            <person name="Gumerov V.M."/>
            <person name="Beletsky A.V."/>
            <person name="Prokofeva M.I."/>
            <person name="Bonch-Osmolovskaya E.A."/>
            <person name="Ravin N.V."/>
            <person name="Skryabin K.G."/>
        </authorList>
    </citation>
    <scope>NUCLEOTIDE SEQUENCE</scope>
    <source>
        <strain>768-20</strain>
    </source>
</reference>
<protein>
    <submittedName>
        <fullName evidence="9">Binding-protein-dependent transport systems inner membrane component</fullName>
    </submittedName>
</protein>
<dbReference type="STRING" id="999630.TUZN_0045"/>
<feature type="transmembrane region" description="Helical" evidence="7">
    <location>
        <begin position="7"/>
        <end position="26"/>
    </location>
</feature>
<accession>F2L101</accession>
<feature type="transmembrane region" description="Helical" evidence="7">
    <location>
        <begin position="531"/>
        <end position="551"/>
    </location>
</feature>
<evidence type="ECO:0000313" key="10">
    <source>
        <dbReference type="Proteomes" id="UP000008138"/>
    </source>
</evidence>
<keyword evidence="2 7" id="KW-0813">Transport</keyword>
<organism evidence="9 10">
    <name type="scientific">Thermoproteus uzoniensis (strain 768-20)</name>
    <dbReference type="NCBI Taxonomy" id="999630"/>
    <lineage>
        <taxon>Archaea</taxon>
        <taxon>Thermoproteota</taxon>
        <taxon>Thermoprotei</taxon>
        <taxon>Thermoproteales</taxon>
        <taxon>Thermoproteaceae</taxon>
        <taxon>Thermoproteus</taxon>
    </lineage>
</organism>
<dbReference type="CDD" id="cd06261">
    <property type="entry name" value="TM_PBP2"/>
    <property type="match status" value="2"/>
</dbReference>
<evidence type="ECO:0000256" key="6">
    <source>
        <dbReference type="ARBA" id="ARBA00023136"/>
    </source>
</evidence>
<evidence type="ECO:0000256" key="5">
    <source>
        <dbReference type="ARBA" id="ARBA00022989"/>
    </source>
</evidence>
<dbReference type="InterPro" id="IPR000515">
    <property type="entry name" value="MetI-like"/>
</dbReference>
<dbReference type="GO" id="GO:0055085">
    <property type="term" value="P:transmembrane transport"/>
    <property type="evidence" value="ECO:0007669"/>
    <property type="project" value="InterPro"/>
</dbReference>
<keyword evidence="4 7" id="KW-0812">Transmembrane</keyword>
<feature type="transmembrane region" description="Helical" evidence="7">
    <location>
        <begin position="139"/>
        <end position="163"/>
    </location>
</feature>
<sequence length="563" mass="61665">MRDKQILFLALPALIYLFALTIYPIADNAVLSLYERTYEGTFKWVGLGNYLWLFQKDPYGPLVVWNTILYSVATPVISIALAIPIALAVRRLGGKWLLPLMVPAFIPPVTAAMAWYLMLNPLYGLGYYLMKAGLIKTNPIMSVWTVVLVDVWRSLPTAVLVIYSGLRAIPKAVEEAALADGLAGPRKFLAVDLPLVSPQILTAFILTALTGFFTFDPIYIGTAQAGPRILDNLAYYSYEAFSAGEFGYSAMLIVVMTAIGTGLSLAYMKALSARTFVRLPAPAWIPRRELPKALHYAVLALDLAFVALPLGWLLLMSVKPPGEIIQIPPSILPSRLDASNYLQALGGGLPFFLMSIYISAINSVVTVLLAAMTAYQMRVHGLGGGKLVAYILYLMSTPTLVYIVPLFLILRELKILNTLWALVLTYPIMTLPYSIWILYNYYSGFDRRIEEAALADGMNRIKAFAKAILPLSRSGMSVAGLYAFLFSWGALIFPLAFTSTPYNLAKPLSFSGAQTFSIYIGELMSPIAMSYGGVAAAGILSAIPPLVYLVAVRRNLEKIWGAG</sequence>
<comment type="similarity">
    <text evidence="7">Belongs to the binding-protein-dependent transport system permease family.</text>
</comment>
<name>F2L101_THEU7</name>
<dbReference type="RefSeq" id="WP_013678886.1">
    <property type="nucleotide sequence ID" value="NC_015315.1"/>
</dbReference>
<feature type="transmembrane region" description="Helical" evidence="7">
    <location>
        <begin position="387"/>
        <end position="409"/>
    </location>
</feature>
<dbReference type="KEGG" id="tuz:TUZN_0045"/>
<feature type="transmembrane region" description="Helical" evidence="7">
    <location>
        <begin position="96"/>
        <end position="119"/>
    </location>
</feature>
<evidence type="ECO:0000256" key="7">
    <source>
        <dbReference type="RuleBase" id="RU363032"/>
    </source>
</evidence>
<keyword evidence="6 7" id="KW-0472">Membrane</keyword>
<feature type="domain" description="ABC transmembrane type-1" evidence="8">
    <location>
        <begin position="352"/>
        <end position="552"/>
    </location>
</feature>
<dbReference type="Pfam" id="PF00528">
    <property type="entry name" value="BPD_transp_1"/>
    <property type="match status" value="2"/>
</dbReference>
<feature type="transmembrane region" description="Helical" evidence="7">
    <location>
        <begin position="246"/>
        <end position="268"/>
    </location>
</feature>
<feature type="transmembrane region" description="Helical" evidence="7">
    <location>
        <begin position="293"/>
        <end position="315"/>
    </location>
</feature>
<evidence type="ECO:0000256" key="2">
    <source>
        <dbReference type="ARBA" id="ARBA00022448"/>
    </source>
</evidence>
<dbReference type="GeneID" id="10359599"/>
<dbReference type="HOGENOM" id="CLU_483684_0_0_2"/>
<dbReference type="GO" id="GO:0005886">
    <property type="term" value="C:plasma membrane"/>
    <property type="evidence" value="ECO:0007669"/>
    <property type="project" value="UniProtKB-SubCell"/>
</dbReference>
<feature type="domain" description="ABC transmembrane type-1" evidence="8">
    <location>
        <begin position="64"/>
        <end position="267"/>
    </location>
</feature>
<dbReference type="EMBL" id="CP002590">
    <property type="protein sequence ID" value="AEA11550.1"/>
    <property type="molecule type" value="Genomic_DNA"/>
</dbReference>
<feature type="transmembrane region" description="Helical" evidence="7">
    <location>
        <begin position="351"/>
        <end position="375"/>
    </location>
</feature>
<dbReference type="Proteomes" id="UP000008138">
    <property type="component" value="Chromosome"/>
</dbReference>
<dbReference type="Gene3D" id="1.10.3720.10">
    <property type="entry name" value="MetI-like"/>
    <property type="match status" value="2"/>
</dbReference>
<dbReference type="InterPro" id="IPR035906">
    <property type="entry name" value="MetI-like_sf"/>
</dbReference>
<feature type="transmembrane region" description="Helical" evidence="7">
    <location>
        <begin position="478"/>
        <end position="497"/>
    </location>
</feature>
<dbReference type="PROSITE" id="PS50928">
    <property type="entry name" value="ABC_TM1"/>
    <property type="match status" value="2"/>
</dbReference>
<keyword evidence="3" id="KW-1003">Cell membrane</keyword>
<dbReference type="SUPFAM" id="SSF161098">
    <property type="entry name" value="MetI-like"/>
    <property type="match status" value="2"/>
</dbReference>
<reference evidence="9 10" key="1">
    <citation type="journal article" date="2011" name="J. Bacteriol.">
        <title>Complete genome sequence of the thermoacidophilic crenarchaeon Thermoproteus uzoniensis 768-20.</title>
        <authorList>
            <person name="Mardanov A.V."/>
            <person name="Gumerov V.M."/>
            <person name="Beletsky A.V."/>
            <person name="Prokofeva M.I."/>
            <person name="Bonch-Osmolovskaya E.A."/>
            <person name="Ravin N.V."/>
            <person name="Skryabin K.G."/>
        </authorList>
    </citation>
    <scope>NUCLEOTIDE SEQUENCE [LARGE SCALE GENOMIC DNA]</scope>
    <source>
        <strain evidence="9 10">768-20</strain>
    </source>
</reference>
<dbReference type="PANTHER" id="PTHR32243">
    <property type="entry name" value="MALTOSE TRANSPORT SYSTEM PERMEASE-RELATED"/>
    <property type="match status" value="1"/>
</dbReference>
<dbReference type="eggNOG" id="arCOG00158">
    <property type="taxonomic scope" value="Archaea"/>
</dbReference>
<dbReference type="OrthoDB" id="57451at2157"/>
<dbReference type="PANTHER" id="PTHR32243:SF18">
    <property type="entry name" value="INNER MEMBRANE ABC TRANSPORTER PERMEASE PROTEIN YCJP"/>
    <property type="match status" value="1"/>
</dbReference>
<evidence type="ECO:0000256" key="3">
    <source>
        <dbReference type="ARBA" id="ARBA00022475"/>
    </source>
</evidence>
<evidence type="ECO:0000259" key="8">
    <source>
        <dbReference type="PROSITE" id="PS50928"/>
    </source>
</evidence>
<comment type="subcellular location">
    <subcellularLocation>
        <location evidence="1 7">Cell membrane</location>
        <topology evidence="1 7">Multi-pass membrane protein</topology>
    </subcellularLocation>
</comment>
<proteinExistence type="inferred from homology"/>
<keyword evidence="10" id="KW-1185">Reference proteome</keyword>
<gene>
    <name evidence="9" type="ordered locus">TUZN_0045</name>
</gene>
<keyword evidence="5 7" id="KW-1133">Transmembrane helix</keyword>
<evidence type="ECO:0000256" key="4">
    <source>
        <dbReference type="ARBA" id="ARBA00022692"/>
    </source>
</evidence>
<evidence type="ECO:0000256" key="1">
    <source>
        <dbReference type="ARBA" id="ARBA00004651"/>
    </source>
</evidence>
<feature type="transmembrane region" description="Helical" evidence="7">
    <location>
        <begin position="415"/>
        <end position="439"/>
    </location>
</feature>
<evidence type="ECO:0000313" key="9">
    <source>
        <dbReference type="EMBL" id="AEA11550.1"/>
    </source>
</evidence>
<feature type="transmembrane region" description="Helical" evidence="7">
    <location>
        <begin position="195"/>
        <end position="215"/>
    </location>
</feature>
<dbReference type="InterPro" id="IPR050901">
    <property type="entry name" value="BP-dep_ABC_trans_perm"/>
</dbReference>
<dbReference type="AlphaFoldDB" id="F2L101"/>
<feature type="transmembrane region" description="Helical" evidence="7">
    <location>
        <begin position="68"/>
        <end position="89"/>
    </location>
</feature>